<accession>A0ACC2WNS1</accession>
<keyword evidence="2" id="KW-1185">Reference proteome</keyword>
<proteinExistence type="predicted"/>
<dbReference type="Proteomes" id="UP001243375">
    <property type="component" value="Unassembled WGS sequence"/>
</dbReference>
<dbReference type="EMBL" id="JASBWU010000024">
    <property type="protein sequence ID" value="KAJ9112707.1"/>
    <property type="molecule type" value="Genomic_DNA"/>
</dbReference>
<name>A0ACC2WNS1_9TREE</name>
<protein>
    <submittedName>
        <fullName evidence="1">Uncharacterized protein</fullName>
    </submittedName>
</protein>
<gene>
    <name evidence="1" type="ORF">QFC22_006209</name>
</gene>
<organism evidence="1 2">
    <name type="scientific">Naganishia vaughanmartiniae</name>
    <dbReference type="NCBI Taxonomy" id="1424756"/>
    <lineage>
        <taxon>Eukaryota</taxon>
        <taxon>Fungi</taxon>
        <taxon>Dikarya</taxon>
        <taxon>Basidiomycota</taxon>
        <taxon>Agaricomycotina</taxon>
        <taxon>Tremellomycetes</taxon>
        <taxon>Filobasidiales</taxon>
        <taxon>Filobasidiaceae</taxon>
        <taxon>Naganishia</taxon>
    </lineage>
</organism>
<comment type="caution">
    <text evidence="1">The sequence shown here is derived from an EMBL/GenBank/DDBJ whole genome shotgun (WGS) entry which is preliminary data.</text>
</comment>
<sequence>MNTRGNPSRRTDSARVSAVSDASLISSNPTSFSPINVSAGPATTTATSPQSPTSSLAVAKTVLDLTPEVMFIVGEFLAKKHATLWRVSRASKQLQAGLFRLVHKTKVWTSVGGPQAKERWEAFVESPEAGAVQHLVYRSEDRALPHLRVAYSNLLFDQHSSTIISVVFWSGKVAHLDNSAGAVMLLHKNFKPAHFDDTFHSLNYLMWKEEGRTANKLRWGTEATAKAKLSIVVSNCSKEDTPAVFNLPTSTYGMYEVAVSSSKSSSCDPAVSLMAQLAVALSHIKEDEGQSSSESSGESEDEVKSESSDDCEYGATSSNKSCDEDEGEVWKSKYYSEEDEYSSSSSKFRDEDEDETSNESSEKDEEETTGKLIVNFISWEDKGKAVVLVKAMADISPLALCTNIYFEMGDCNHQPGPNLDDGMKFLGLFKEVFMDVFRLTEGMRDMSLHFTVHGPDESKLLLEVTAVAGTYGSAKVSATSNGWGTRWPTAATEKWEHKVSQCKVKEREIKL</sequence>
<reference evidence="1" key="1">
    <citation type="submission" date="2023-04" db="EMBL/GenBank/DDBJ databases">
        <title>Draft Genome sequencing of Naganishia species isolated from polar environments using Oxford Nanopore Technology.</title>
        <authorList>
            <person name="Leo P."/>
            <person name="Venkateswaran K."/>
        </authorList>
    </citation>
    <scope>NUCLEOTIDE SEQUENCE</scope>
    <source>
        <strain evidence="1">MNA-CCFEE 5425</strain>
    </source>
</reference>
<evidence type="ECO:0000313" key="2">
    <source>
        <dbReference type="Proteomes" id="UP001243375"/>
    </source>
</evidence>
<evidence type="ECO:0000313" key="1">
    <source>
        <dbReference type="EMBL" id="KAJ9112707.1"/>
    </source>
</evidence>